<dbReference type="PANTHER" id="PTHR32204:SF0">
    <property type="entry name" value="ATPASE RAVA"/>
    <property type="match status" value="1"/>
</dbReference>
<sequence length="298" mass="34460">MEIDFEKSYFKQLGRIRDRLETEYYERETLIRCALVSMIAGEHMLLIGPPGTAKSSVLERIFQSFRELNIFKWSMNYDTTPEEILGPYEEGLYTKGQLKRKTSGKLPEAHMAILDEILRAKGETLNSLLDVINERTMLQMSERIKVPLISLFGATNELHNDEQNNALYDRFLIRMKVGYVQFPDALKSMITSKHVSDDNVESISLSDLNKLRMNLEFVDIPDEIIDSIVSIRIQLFKAKIYPSDRRLKASLKLLKASAILEGRPVVRKSDLTILYFAFWNNPLDEDKVSRILSPYLTR</sequence>
<gene>
    <name evidence="3" type="ORF">HP548_12300</name>
</gene>
<reference evidence="3 4" key="1">
    <citation type="submission" date="2020-05" db="EMBL/GenBank/DDBJ databases">
        <title>Genome Sequencing of Type Strains.</title>
        <authorList>
            <person name="Lemaire J.F."/>
            <person name="Inderbitzin P."/>
            <person name="Gregorio O.A."/>
            <person name="Collins S.B."/>
            <person name="Wespe N."/>
            <person name="Knight-Connoni V."/>
        </authorList>
    </citation>
    <scope>NUCLEOTIDE SEQUENCE [LARGE SCALE GENOMIC DNA]</scope>
    <source>
        <strain evidence="3 4">DSM 19942</strain>
    </source>
</reference>
<evidence type="ECO:0000259" key="2">
    <source>
        <dbReference type="Pfam" id="PF20030"/>
    </source>
</evidence>
<dbReference type="Pfam" id="PF17868">
    <property type="entry name" value="AAA_lid_8"/>
    <property type="match status" value="1"/>
</dbReference>
<evidence type="ECO:0000313" key="3">
    <source>
        <dbReference type="EMBL" id="NUU54858.1"/>
    </source>
</evidence>
<dbReference type="Proteomes" id="UP000577724">
    <property type="component" value="Unassembled WGS sequence"/>
</dbReference>
<evidence type="ECO:0000259" key="1">
    <source>
        <dbReference type="Pfam" id="PF17868"/>
    </source>
</evidence>
<dbReference type="SUPFAM" id="SSF52540">
    <property type="entry name" value="P-loop containing nucleoside triphosphate hydrolases"/>
    <property type="match status" value="1"/>
</dbReference>
<evidence type="ECO:0000313" key="4">
    <source>
        <dbReference type="Proteomes" id="UP000577724"/>
    </source>
</evidence>
<dbReference type="InterPro" id="IPR041538">
    <property type="entry name" value="RavA-like_AAA_lid"/>
</dbReference>
<keyword evidence="4" id="KW-1185">Reference proteome</keyword>
<organism evidence="3 4">
    <name type="scientific">Paenibacillus taichungensis</name>
    <dbReference type="NCBI Taxonomy" id="484184"/>
    <lineage>
        <taxon>Bacteria</taxon>
        <taxon>Bacillati</taxon>
        <taxon>Bacillota</taxon>
        <taxon>Bacilli</taxon>
        <taxon>Bacillales</taxon>
        <taxon>Paenibacillaceae</taxon>
        <taxon>Paenibacillus</taxon>
    </lineage>
</organism>
<dbReference type="RefSeq" id="WP_175381796.1">
    <property type="nucleotide sequence ID" value="NZ_CBCRYD010000039.1"/>
</dbReference>
<name>A0ABX2MLC9_9BACL</name>
<proteinExistence type="predicted"/>
<dbReference type="EMBL" id="JABMCC010000107">
    <property type="protein sequence ID" value="NUU54858.1"/>
    <property type="molecule type" value="Genomic_DNA"/>
</dbReference>
<dbReference type="GeneID" id="97131497"/>
<feature type="domain" description="MoxR" evidence="2">
    <location>
        <begin position="12"/>
        <end position="195"/>
    </location>
</feature>
<dbReference type="InterPro" id="IPR027417">
    <property type="entry name" value="P-loop_NTPase"/>
</dbReference>
<feature type="domain" description="ATPase RavA-like AAA lid" evidence="1">
    <location>
        <begin position="223"/>
        <end position="292"/>
    </location>
</feature>
<comment type="caution">
    <text evidence="3">The sequence shown here is derived from an EMBL/GenBank/DDBJ whole genome shotgun (WGS) entry which is preliminary data.</text>
</comment>
<dbReference type="CDD" id="cd00009">
    <property type="entry name" value="AAA"/>
    <property type="match status" value="1"/>
</dbReference>
<dbReference type="InterPro" id="IPR045427">
    <property type="entry name" value="MoxR"/>
</dbReference>
<dbReference type="InterPro" id="IPR050513">
    <property type="entry name" value="RavA_ATPases"/>
</dbReference>
<protein>
    <submittedName>
        <fullName evidence="3">AAA domain-containing protein</fullName>
    </submittedName>
</protein>
<dbReference type="Pfam" id="PF20030">
    <property type="entry name" value="bpMoxR"/>
    <property type="match status" value="1"/>
</dbReference>
<dbReference type="Gene3D" id="3.40.50.300">
    <property type="entry name" value="P-loop containing nucleotide triphosphate hydrolases"/>
    <property type="match status" value="1"/>
</dbReference>
<accession>A0ABX2MLC9</accession>
<dbReference type="PANTHER" id="PTHR32204">
    <property type="entry name" value="ATPASE RAVA"/>
    <property type="match status" value="1"/>
</dbReference>